<reference evidence="5" key="1">
    <citation type="submission" date="2025-08" db="UniProtKB">
        <authorList>
            <consortium name="Ensembl"/>
        </authorList>
    </citation>
    <scope>IDENTIFICATION</scope>
</reference>
<evidence type="ECO:0000256" key="2">
    <source>
        <dbReference type="SAM" id="MobiDB-lite"/>
    </source>
</evidence>
<dbReference type="Gene3D" id="1.20.58.2220">
    <property type="entry name" value="Formin, FH2 domain"/>
    <property type="match status" value="1"/>
</dbReference>
<dbReference type="FunFam" id="1.20.58.2220:FF:000001">
    <property type="entry name" value="Formin-like 1, isoform CRA_c"/>
    <property type="match status" value="1"/>
</dbReference>
<evidence type="ECO:0000313" key="5">
    <source>
        <dbReference type="Ensembl" id="ENSNBRP00000020826.1"/>
    </source>
</evidence>
<protein>
    <submittedName>
        <fullName evidence="5">Formin-like 2b</fullName>
    </submittedName>
</protein>
<dbReference type="InterPro" id="IPR015425">
    <property type="entry name" value="FH2_Formin"/>
</dbReference>
<accession>A0A3Q4HFS7</accession>
<feature type="domain" description="DAD" evidence="3">
    <location>
        <begin position="388"/>
        <end position="425"/>
    </location>
</feature>
<dbReference type="GO" id="GO:0030866">
    <property type="term" value="P:cortical actin cytoskeleton organization"/>
    <property type="evidence" value="ECO:0007669"/>
    <property type="project" value="TreeGrafter"/>
</dbReference>
<organism evidence="5 6">
    <name type="scientific">Neolamprologus brichardi</name>
    <name type="common">Fairy cichlid</name>
    <name type="synonym">Lamprologus brichardi</name>
    <dbReference type="NCBI Taxonomy" id="32507"/>
    <lineage>
        <taxon>Eukaryota</taxon>
        <taxon>Metazoa</taxon>
        <taxon>Chordata</taxon>
        <taxon>Craniata</taxon>
        <taxon>Vertebrata</taxon>
        <taxon>Euteleostomi</taxon>
        <taxon>Actinopterygii</taxon>
        <taxon>Neopterygii</taxon>
        <taxon>Teleostei</taxon>
        <taxon>Neoteleostei</taxon>
        <taxon>Acanthomorphata</taxon>
        <taxon>Ovalentaria</taxon>
        <taxon>Cichlomorphae</taxon>
        <taxon>Cichliformes</taxon>
        <taxon>Cichlidae</taxon>
        <taxon>African cichlids</taxon>
        <taxon>Pseudocrenilabrinae</taxon>
        <taxon>Lamprologini</taxon>
        <taxon>Neolamprologus</taxon>
    </lineage>
</organism>
<dbReference type="PROSITE" id="PS51231">
    <property type="entry name" value="DAD"/>
    <property type="match status" value="1"/>
</dbReference>
<dbReference type="GO" id="GO:0051015">
    <property type="term" value="F:actin filament binding"/>
    <property type="evidence" value="ECO:0007669"/>
    <property type="project" value="TreeGrafter"/>
</dbReference>
<dbReference type="InterPro" id="IPR042201">
    <property type="entry name" value="FH2_Formin_sf"/>
</dbReference>
<dbReference type="SMART" id="SM00498">
    <property type="entry name" value="FH2"/>
    <property type="match status" value="1"/>
</dbReference>
<evidence type="ECO:0000313" key="6">
    <source>
        <dbReference type="Proteomes" id="UP000261580"/>
    </source>
</evidence>
<proteinExistence type="inferred from homology"/>
<evidence type="ECO:0000256" key="1">
    <source>
        <dbReference type="ARBA" id="ARBA00023449"/>
    </source>
</evidence>
<dbReference type="PANTHER" id="PTHR45857">
    <property type="entry name" value="FORMIN-LIKE PROTEIN"/>
    <property type="match status" value="1"/>
</dbReference>
<dbReference type="GO" id="GO:0008360">
    <property type="term" value="P:regulation of cell shape"/>
    <property type="evidence" value="ECO:0007669"/>
    <property type="project" value="TreeGrafter"/>
</dbReference>
<dbReference type="Proteomes" id="UP000261580">
    <property type="component" value="Unassembled WGS sequence"/>
</dbReference>
<dbReference type="AlphaFoldDB" id="A0A3Q4HFS7"/>
<dbReference type="PANTHER" id="PTHR45857:SF1">
    <property type="entry name" value="FORMIN-LIKE 2B"/>
    <property type="match status" value="1"/>
</dbReference>
<dbReference type="InterPro" id="IPR014767">
    <property type="entry name" value="DAD_dom"/>
</dbReference>
<feature type="domain" description="FH2" evidence="4">
    <location>
        <begin position="1"/>
        <end position="381"/>
    </location>
</feature>
<dbReference type="GeneTree" id="ENSGT00940000155515"/>
<dbReference type="InterPro" id="IPR043592">
    <property type="entry name" value="FMNL_animal"/>
</dbReference>
<feature type="region of interest" description="Disordered" evidence="2">
    <location>
        <begin position="320"/>
        <end position="393"/>
    </location>
</feature>
<comment type="similarity">
    <text evidence="1">Belongs to the formin homology family.</text>
</comment>
<dbReference type="SUPFAM" id="SSF101447">
    <property type="entry name" value="Formin homology 2 domain (FH2 domain)"/>
    <property type="match status" value="1"/>
</dbReference>
<dbReference type="PROSITE" id="PS51444">
    <property type="entry name" value="FH2"/>
    <property type="match status" value="1"/>
</dbReference>
<dbReference type="Bgee" id="ENSNBRG00000015898">
    <property type="expression patterns" value="Expressed in brain and 1 other cell type or tissue"/>
</dbReference>
<evidence type="ECO:0000259" key="4">
    <source>
        <dbReference type="PROSITE" id="PS51444"/>
    </source>
</evidence>
<reference evidence="5" key="2">
    <citation type="submission" date="2025-09" db="UniProtKB">
        <authorList>
            <consortium name="Ensembl"/>
        </authorList>
    </citation>
    <scope>IDENTIFICATION</scope>
</reference>
<evidence type="ECO:0000259" key="3">
    <source>
        <dbReference type="PROSITE" id="PS51231"/>
    </source>
</evidence>
<name>A0A3Q4HFS7_NEOBR</name>
<feature type="compositionally biased region" description="Basic and acidic residues" evidence="2">
    <location>
        <begin position="332"/>
        <end position="353"/>
    </location>
</feature>
<dbReference type="Ensembl" id="ENSNBRT00000021391.1">
    <property type="protein sequence ID" value="ENSNBRP00000020826.1"/>
    <property type="gene ID" value="ENSNBRG00000015898.1"/>
</dbReference>
<feature type="compositionally biased region" description="Basic and acidic residues" evidence="2">
    <location>
        <begin position="379"/>
        <end position="393"/>
    </location>
</feature>
<keyword evidence="6" id="KW-1185">Reference proteome</keyword>
<dbReference type="Pfam" id="PF02181">
    <property type="entry name" value="FH2"/>
    <property type="match status" value="1"/>
</dbReference>
<sequence length="434" mass="50303">MPVLNWVALKPSQINGTIFNDIDDESILQDLNVEEFEEMFKTKAQGPAVDLTLARQKLPQKAPSKVSLLEANRAKNLAITLRKAGQGSEVICRAIQTFDLRTVRVDFVECLTRFLPTEAELKLLRQYERDRKPLEALSDEDRFMMQFSRLERLSQRMTIMTFMGNFSDNVQMLTPQLHAMIAASVSIKSSQKLKKILEIILALGNYMNSSKRGAVYGFKLQSLDLLLETKSTDRTQTLLHYISNVVREKYPAVSLFYNELHYVDKAAAVSLENVLSDVKELQRGMELTWREFSVSHNATLKDFISRNESRLSKLQEDARIAQVRNTHTPSYRVEEENEQRRRQEQMLLEKLEQEEQQEEEEETRSPSHRGKRQQQELITELRRRQGKDSRHVYEGKDGAIEDIITALKTVPFTARTAKRSSRFFCDPAHTEEHY</sequence>
<dbReference type="GO" id="GO:0016477">
    <property type="term" value="P:cell migration"/>
    <property type="evidence" value="ECO:0007669"/>
    <property type="project" value="TreeGrafter"/>
</dbReference>
<dbReference type="GO" id="GO:0005829">
    <property type="term" value="C:cytosol"/>
    <property type="evidence" value="ECO:0007669"/>
    <property type="project" value="TreeGrafter"/>
</dbReference>